<dbReference type="RefSeq" id="WP_035378029.1">
    <property type="nucleotide sequence ID" value="NZ_AZQP01000006.1"/>
</dbReference>
<dbReference type="PROSITE" id="PS00491">
    <property type="entry name" value="PROLINE_PEPTIDASE"/>
    <property type="match status" value="1"/>
</dbReference>
<keyword evidence="1 3" id="KW-0479">Metal-binding</keyword>
<protein>
    <submittedName>
        <fullName evidence="6">Proline dipeptidase</fullName>
    </submittedName>
</protein>
<dbReference type="InterPro" id="IPR000587">
    <property type="entry name" value="Creatinase_N"/>
</dbReference>
<feature type="domain" description="Creatinase N-terminal" evidence="5">
    <location>
        <begin position="5"/>
        <end position="131"/>
    </location>
</feature>
<dbReference type="GO" id="GO:0016787">
    <property type="term" value="F:hydrolase activity"/>
    <property type="evidence" value="ECO:0007669"/>
    <property type="project" value="UniProtKB-KW"/>
</dbReference>
<feature type="domain" description="Peptidase M24" evidence="4">
    <location>
        <begin position="139"/>
        <end position="341"/>
    </location>
</feature>
<dbReference type="EMBL" id="AZQP01000006">
    <property type="protein sequence ID" value="EYE89258.1"/>
    <property type="molecule type" value="Genomic_DNA"/>
</dbReference>
<evidence type="ECO:0000256" key="2">
    <source>
        <dbReference type="ARBA" id="ARBA00022801"/>
    </source>
</evidence>
<dbReference type="InterPro" id="IPR036005">
    <property type="entry name" value="Creatinase/aminopeptidase-like"/>
</dbReference>
<evidence type="ECO:0000259" key="5">
    <source>
        <dbReference type="Pfam" id="PF01321"/>
    </source>
</evidence>
<organism evidence="6 7">
    <name type="scientific">Fervidicella metallireducens AeB</name>
    <dbReference type="NCBI Taxonomy" id="1403537"/>
    <lineage>
        <taxon>Bacteria</taxon>
        <taxon>Bacillati</taxon>
        <taxon>Bacillota</taxon>
        <taxon>Clostridia</taxon>
        <taxon>Eubacteriales</taxon>
        <taxon>Clostridiaceae</taxon>
        <taxon>Fervidicella</taxon>
    </lineage>
</organism>
<evidence type="ECO:0000256" key="3">
    <source>
        <dbReference type="RuleBase" id="RU000590"/>
    </source>
</evidence>
<dbReference type="InterPro" id="IPR029149">
    <property type="entry name" value="Creatin/AminoP/Spt16_N"/>
</dbReference>
<dbReference type="PANTHER" id="PTHR46112:SF3">
    <property type="entry name" value="AMINOPEPTIDASE YPDF"/>
    <property type="match status" value="1"/>
</dbReference>
<comment type="similarity">
    <text evidence="3">Belongs to the peptidase M24B family.</text>
</comment>
<gene>
    <name evidence="6" type="ORF">Q428_03010</name>
</gene>
<proteinExistence type="inferred from homology"/>
<dbReference type="GO" id="GO:0046872">
    <property type="term" value="F:metal ion binding"/>
    <property type="evidence" value="ECO:0007669"/>
    <property type="project" value="UniProtKB-KW"/>
</dbReference>
<reference evidence="6 7" key="1">
    <citation type="journal article" date="2014" name="Genome Announc.">
        <title>Draft Genome Sequence of Fervidicella metallireducens Strain AeBT, an Iron-Reducing Thermoanaerobe from the Great Artesian Basin.</title>
        <authorList>
            <person name="Patel B.K."/>
        </authorList>
    </citation>
    <scope>NUCLEOTIDE SEQUENCE [LARGE SCALE GENOMIC DNA]</scope>
    <source>
        <strain evidence="6 7">AeB</strain>
    </source>
</reference>
<dbReference type="CDD" id="cd01092">
    <property type="entry name" value="APP-like"/>
    <property type="match status" value="1"/>
</dbReference>
<dbReference type="InterPro" id="IPR001131">
    <property type="entry name" value="Peptidase_M24B_aminopep-P_CS"/>
</dbReference>
<dbReference type="SUPFAM" id="SSF53092">
    <property type="entry name" value="Creatinase/prolidase N-terminal domain"/>
    <property type="match status" value="1"/>
</dbReference>
<evidence type="ECO:0000313" key="6">
    <source>
        <dbReference type="EMBL" id="EYE89258.1"/>
    </source>
</evidence>
<dbReference type="OrthoDB" id="9806388at2"/>
<dbReference type="Proteomes" id="UP000019681">
    <property type="component" value="Unassembled WGS sequence"/>
</dbReference>
<dbReference type="Pfam" id="PF01321">
    <property type="entry name" value="Creatinase_N"/>
    <property type="match status" value="1"/>
</dbReference>
<dbReference type="InterPro" id="IPR050659">
    <property type="entry name" value="Peptidase_M24B"/>
</dbReference>
<dbReference type="PANTHER" id="PTHR46112">
    <property type="entry name" value="AMINOPEPTIDASE"/>
    <property type="match status" value="1"/>
</dbReference>
<dbReference type="STRING" id="1403537.Q428_03010"/>
<keyword evidence="7" id="KW-1185">Reference proteome</keyword>
<comment type="caution">
    <text evidence="6">The sequence shown here is derived from an EMBL/GenBank/DDBJ whole genome shotgun (WGS) entry which is preliminary data.</text>
</comment>
<accession>A0A017RWU9</accession>
<sequence>MNEARLKRVLWEMEARNLPQMLVSDPAAIFYLTGKWIHPGERMLALYINVNGNNKLFINELFPVYEDLGVEKVWFNDTQDSVEILSRYVDKEKPMGIDKNWPARFLLRLMELKGGSTFVNGSVILDRVRMCKDENEKDLMREASRINDLAVDRMIKLIPQMYTEKKMALELQSIYEELGAEGFSFDPIIAYGANAADPHHEPDNSTVKEGDSIIIDIGCKKNSYCSDMTRTVFYKKVSSKSKEVYNVVLEANKRAIELVKPGVRFCDIDNAAREYIEKAGYGKYFTHRTGHSIGIEVHDFGDVSSINTDRVEPGMIFSIEPGIYLTGEVGVRIEDLILVTEDGCEVLNKYDKELIIVE</sequence>
<evidence type="ECO:0000259" key="4">
    <source>
        <dbReference type="Pfam" id="PF00557"/>
    </source>
</evidence>
<dbReference type="Pfam" id="PF00557">
    <property type="entry name" value="Peptidase_M24"/>
    <property type="match status" value="1"/>
</dbReference>
<dbReference type="InterPro" id="IPR000994">
    <property type="entry name" value="Pept_M24"/>
</dbReference>
<name>A0A017RWU9_9CLOT</name>
<keyword evidence="2" id="KW-0378">Hydrolase</keyword>
<evidence type="ECO:0000256" key="1">
    <source>
        <dbReference type="ARBA" id="ARBA00022723"/>
    </source>
</evidence>
<evidence type="ECO:0000313" key="7">
    <source>
        <dbReference type="Proteomes" id="UP000019681"/>
    </source>
</evidence>
<dbReference type="AlphaFoldDB" id="A0A017RWU9"/>
<dbReference type="SUPFAM" id="SSF55920">
    <property type="entry name" value="Creatinase/aminopeptidase"/>
    <property type="match status" value="1"/>
</dbReference>
<dbReference type="Gene3D" id="3.90.230.10">
    <property type="entry name" value="Creatinase/methionine aminopeptidase superfamily"/>
    <property type="match status" value="1"/>
</dbReference>
<dbReference type="Gene3D" id="3.40.350.10">
    <property type="entry name" value="Creatinase/prolidase N-terminal domain"/>
    <property type="match status" value="1"/>
</dbReference>